<evidence type="ECO:0000256" key="1">
    <source>
        <dbReference type="SAM" id="MobiDB-lite"/>
    </source>
</evidence>
<evidence type="ECO:0000256" key="2">
    <source>
        <dbReference type="SAM" id="Phobius"/>
    </source>
</evidence>
<proteinExistence type="predicted"/>
<feature type="region of interest" description="Disordered" evidence="1">
    <location>
        <begin position="1"/>
        <end position="30"/>
    </location>
</feature>
<keyword evidence="2" id="KW-1133">Transmembrane helix</keyword>
<accession>A0A919DV73</accession>
<evidence type="ECO:0000313" key="4">
    <source>
        <dbReference type="Proteomes" id="UP000608024"/>
    </source>
</evidence>
<dbReference type="Gene3D" id="1.10.1900.10">
    <property type="entry name" value="c-terminal domain of poly(a) binding protein"/>
    <property type="match status" value="1"/>
</dbReference>
<keyword evidence="2" id="KW-0472">Membrane</keyword>
<feature type="transmembrane region" description="Helical" evidence="2">
    <location>
        <begin position="110"/>
        <end position="131"/>
    </location>
</feature>
<gene>
    <name evidence="3" type="ORF">GCM10018785_57130</name>
</gene>
<reference evidence="3" key="2">
    <citation type="submission" date="2020-09" db="EMBL/GenBank/DDBJ databases">
        <authorList>
            <person name="Sun Q."/>
            <person name="Ohkuma M."/>
        </authorList>
    </citation>
    <scope>NUCLEOTIDE SEQUENCE</scope>
    <source>
        <strain evidence="3">JCM 4784</strain>
    </source>
</reference>
<dbReference type="AlphaFoldDB" id="A0A919DV73"/>
<sequence length="225" mass="24003">MAYETTGEATTVEVAGGDAQTSEGRAAGHEALEKGAGAELTRERVLAVCQSNWEYRGIDDASMREMLEELTTHLDEAAAAGRTPQDVVGPDAKAFAAAWARARTPLLQRVLRMAALIPFVLGSLLLLTHVFDRSTSLAIEAPRVAFYVALAAAIVAWEMRRGSLGFRGWTVAGLVALPVAVITALLIGDEPLFHLPLWGTLLFLAPGLPYTVVDIRARNNAPGKG</sequence>
<dbReference type="Proteomes" id="UP000608024">
    <property type="component" value="Unassembled WGS sequence"/>
</dbReference>
<dbReference type="EMBL" id="BNBT01000119">
    <property type="protein sequence ID" value="GHE81688.1"/>
    <property type="molecule type" value="Genomic_DNA"/>
</dbReference>
<feature type="transmembrane region" description="Helical" evidence="2">
    <location>
        <begin position="169"/>
        <end position="187"/>
    </location>
</feature>
<keyword evidence="4" id="KW-1185">Reference proteome</keyword>
<feature type="transmembrane region" description="Helical" evidence="2">
    <location>
        <begin position="137"/>
        <end position="157"/>
    </location>
</feature>
<keyword evidence="2" id="KW-0812">Transmembrane</keyword>
<dbReference type="SUPFAM" id="SSF158560">
    <property type="entry name" value="BH3980-like"/>
    <property type="match status" value="1"/>
</dbReference>
<comment type="caution">
    <text evidence="3">The sequence shown here is derived from an EMBL/GenBank/DDBJ whole genome shotgun (WGS) entry which is preliminary data.</text>
</comment>
<feature type="transmembrane region" description="Helical" evidence="2">
    <location>
        <begin position="193"/>
        <end position="213"/>
    </location>
</feature>
<protein>
    <submittedName>
        <fullName evidence="3">Uncharacterized protein</fullName>
    </submittedName>
</protein>
<feature type="compositionally biased region" description="Low complexity" evidence="1">
    <location>
        <begin position="1"/>
        <end position="17"/>
    </location>
</feature>
<organism evidence="3 4">
    <name type="scientific">Streptomyces longispororuber</name>
    <dbReference type="NCBI Taxonomy" id="68230"/>
    <lineage>
        <taxon>Bacteria</taxon>
        <taxon>Bacillati</taxon>
        <taxon>Actinomycetota</taxon>
        <taxon>Actinomycetes</taxon>
        <taxon>Kitasatosporales</taxon>
        <taxon>Streptomycetaceae</taxon>
        <taxon>Streptomyces</taxon>
    </lineage>
</organism>
<evidence type="ECO:0000313" key="3">
    <source>
        <dbReference type="EMBL" id="GHE81688.1"/>
    </source>
</evidence>
<name>A0A919DV73_9ACTN</name>
<dbReference type="RefSeq" id="WP_190138972.1">
    <property type="nucleotide sequence ID" value="NZ_BNBT01000119.1"/>
</dbReference>
<reference evidence="3" key="1">
    <citation type="journal article" date="2014" name="Int. J. Syst. Evol. Microbiol.">
        <title>Complete genome sequence of Corynebacterium casei LMG S-19264T (=DSM 44701T), isolated from a smear-ripened cheese.</title>
        <authorList>
            <consortium name="US DOE Joint Genome Institute (JGI-PGF)"/>
            <person name="Walter F."/>
            <person name="Albersmeier A."/>
            <person name="Kalinowski J."/>
            <person name="Ruckert C."/>
        </authorList>
    </citation>
    <scope>NUCLEOTIDE SEQUENCE</scope>
    <source>
        <strain evidence="3">JCM 4784</strain>
    </source>
</reference>